<dbReference type="KEGG" id="lhf:JCM16775_0358"/>
<dbReference type="RefSeq" id="WP_026745269.1">
    <property type="nucleotide sequence ID" value="NZ_AP019823.1"/>
</dbReference>
<dbReference type="OrthoDB" id="2067071at2"/>
<organism evidence="1 2">
    <name type="scientific">Leptotrichia hofstadii</name>
    <dbReference type="NCBI Taxonomy" id="157688"/>
    <lineage>
        <taxon>Bacteria</taxon>
        <taxon>Fusobacteriati</taxon>
        <taxon>Fusobacteriota</taxon>
        <taxon>Fusobacteriia</taxon>
        <taxon>Fusobacteriales</taxon>
        <taxon>Leptotrichiaceae</taxon>
        <taxon>Leptotrichia</taxon>
    </lineage>
</organism>
<evidence type="ECO:0000313" key="2">
    <source>
        <dbReference type="Proteomes" id="UP000321892"/>
    </source>
</evidence>
<dbReference type="InterPro" id="IPR029060">
    <property type="entry name" value="PIN-like_dom_sf"/>
</dbReference>
<gene>
    <name evidence="1" type="ORF">JCM16775_0358</name>
</gene>
<dbReference type="Proteomes" id="UP000321892">
    <property type="component" value="Chromosome"/>
</dbReference>
<proteinExistence type="predicted"/>
<dbReference type="AlphaFoldDB" id="A0A510JEE6"/>
<evidence type="ECO:0000313" key="1">
    <source>
        <dbReference type="EMBL" id="BBM37668.1"/>
    </source>
</evidence>
<name>A0A510JEE6_9FUSO</name>
<dbReference type="EMBL" id="AP019823">
    <property type="protein sequence ID" value="BBM37668.1"/>
    <property type="molecule type" value="Genomic_DNA"/>
</dbReference>
<protein>
    <submittedName>
        <fullName evidence="1">Uncharacterized protein</fullName>
    </submittedName>
</protein>
<reference evidence="1 2" key="1">
    <citation type="submission" date="2019-07" db="EMBL/GenBank/DDBJ databases">
        <title>Complete Genome Sequence of Leptotrichia hofstadii Strain JCM16775.</title>
        <authorList>
            <person name="Watanabe S."/>
            <person name="Cui L."/>
        </authorList>
    </citation>
    <scope>NUCLEOTIDE SEQUENCE [LARGE SCALE GENOMIC DNA]</scope>
    <source>
        <strain evidence="1 2">JCM16775</strain>
    </source>
</reference>
<accession>A0A510JEE6</accession>
<keyword evidence="2" id="KW-1185">Reference proteome</keyword>
<dbReference type="SUPFAM" id="SSF88723">
    <property type="entry name" value="PIN domain-like"/>
    <property type="match status" value="1"/>
</dbReference>
<sequence>MDQKYFTHLNNYDLRTINEKKVIFDTNVLVNLYHPEINKNNTINQNYISKIEDLLIDCKIKKIKIKIIIPIISEFYNLALNAAFEDYKISKLKDEKFTKKDYRKTPEFKISNAGIIKIINDILLHQEFEVEHYNFEYEKIENKETLLSSLDFTDLIISKYCEEKDVCLVTLDSDFRKTFRRNLKFSIISN</sequence>